<dbReference type="OrthoDB" id="9803842at2"/>
<accession>D5EPG6</accession>
<feature type="domain" description="DUF403" evidence="1">
    <location>
        <begin position="501"/>
        <end position="829"/>
    </location>
</feature>
<evidence type="ECO:0000259" key="2">
    <source>
        <dbReference type="Pfam" id="PF14403"/>
    </source>
</evidence>
<name>D5EPG6_CORAD</name>
<protein>
    <submittedName>
        <fullName evidence="3">Uncharacterized protein</fullName>
    </submittedName>
</protein>
<dbReference type="Pfam" id="PF04168">
    <property type="entry name" value="Alpha-E"/>
    <property type="match status" value="1"/>
</dbReference>
<evidence type="ECO:0000259" key="1">
    <source>
        <dbReference type="Pfam" id="PF04168"/>
    </source>
</evidence>
<gene>
    <name evidence="3" type="ordered locus">Caka_0678</name>
</gene>
<sequence>MPVSSQPLAQSTVSSAHSLTELTDSGALTLPAYKPLMELFAAESHANLARRQKRLTHAIDELGLQFTEMSRSNQNPWRTDLFPLSLSLEEWQGIERGVVQRALAFNAYATDLYSEQLILKQRAIPTDLALRDPAFLRQLSGIEVPFGEYSQFGAFDLVQIEAGDWRVVEHHMGTPFGLSHVLQNRRLLSQAFPELYERMNVAPVAPFSTHLLEMLRAQSSKKNPHILLLTSGQPGQAYFEESLLARHMGLSIAQPGDLLVRDSRVYLKTIRGLEPVDVIYRRVESSALDPIAMPEAGFGGVPGLINVWRQGNVAIVNAPGAGVTDNRSLLRYGDRITKFYLRQNPILKTVETYHLSDVDQRNYVADHLDDMLIKPVQDHDSIWRYCGGKRPGKSARSMHALARRYPEYFVAQALPQALEVPRFRDGRFELKQSYLRVFYILGKEPIVLPGGLCRLSAERHRIRRLSIVTDGLKDVFVPNAAVQHAPPKRRPSEAGAHFSISSRVAESLYWAGRYLERAENTARQFNTLEQLRWDQMAGDEQRTYWPLLQAVAAATGKDTIAKRKSPPSDTLELSKSLLLDESEGASVRACIGFARTSLESVREYLSPESWEVLEDLVSYLQQESRRRVSRSRLTQLSERVVSEVARFGGTIERTMPHDDSWQFIRIGRFIERGMGTMSVLEVALPRIIENYEPLDEESTDLTALLRLLGSLDAYRREFRSRAYIDRVARLVLRGRPIPSSVSYCLCNLRYTISTLSISGERDLGTELLQQIDDLLETLDAFPLAQPQVLDPDLPGGGLWIPEATEVEVQMTELTQQIANFHNRLEDVFFSHQHVFAKDPQLFEDD</sequence>
<dbReference type="SUPFAM" id="SSF56059">
    <property type="entry name" value="Glutathione synthetase ATP-binding domain-like"/>
    <property type="match status" value="1"/>
</dbReference>
<dbReference type="PANTHER" id="PTHR34595:SF7">
    <property type="entry name" value="SLL1039 PROTEIN"/>
    <property type="match status" value="1"/>
</dbReference>
<dbReference type="HOGENOM" id="CLU_013951_0_0_0"/>
<proteinExistence type="predicted"/>
<evidence type="ECO:0000313" key="3">
    <source>
        <dbReference type="EMBL" id="ADE53703.1"/>
    </source>
</evidence>
<dbReference type="InterPro" id="IPR051680">
    <property type="entry name" value="ATP-dep_Glu-Cys_Ligase-2"/>
</dbReference>
<evidence type="ECO:0000313" key="4">
    <source>
        <dbReference type="Proteomes" id="UP000000925"/>
    </source>
</evidence>
<dbReference type="EMBL" id="CP001998">
    <property type="protein sequence ID" value="ADE53703.1"/>
    <property type="molecule type" value="Genomic_DNA"/>
</dbReference>
<dbReference type="Gene3D" id="3.40.50.11290">
    <property type="match status" value="1"/>
</dbReference>
<dbReference type="KEGG" id="caa:Caka_0678"/>
<feature type="domain" description="Circularly permuted ATP-grasp type 2" evidence="2">
    <location>
        <begin position="83"/>
        <end position="455"/>
    </location>
</feature>
<organism evidence="3 4">
    <name type="scientific">Coraliomargarita akajimensis (strain DSM 45221 / IAM 15411 / JCM 23193 / KCTC 12865 / 04OKA010-24)</name>
    <dbReference type="NCBI Taxonomy" id="583355"/>
    <lineage>
        <taxon>Bacteria</taxon>
        <taxon>Pseudomonadati</taxon>
        <taxon>Verrucomicrobiota</taxon>
        <taxon>Opitutia</taxon>
        <taxon>Puniceicoccales</taxon>
        <taxon>Coraliomargaritaceae</taxon>
        <taxon>Coraliomargarita</taxon>
    </lineage>
</organism>
<reference evidence="3 4" key="1">
    <citation type="journal article" date="2010" name="Stand. Genomic Sci.">
        <title>Complete genome sequence of Coraliomargarita akajimensis type strain (04OKA010-24).</title>
        <authorList>
            <person name="Mavromatis K."/>
            <person name="Abt B."/>
            <person name="Brambilla E."/>
            <person name="Lapidus A."/>
            <person name="Copeland A."/>
            <person name="Deshpande S."/>
            <person name="Nolan M."/>
            <person name="Lucas S."/>
            <person name="Tice H."/>
            <person name="Cheng J.F."/>
            <person name="Han C."/>
            <person name="Detter J.C."/>
            <person name="Woyke T."/>
            <person name="Goodwin L."/>
            <person name="Pitluck S."/>
            <person name="Held B."/>
            <person name="Brettin T."/>
            <person name="Tapia R."/>
            <person name="Ivanova N."/>
            <person name="Mikhailova N."/>
            <person name="Pati A."/>
            <person name="Liolios K."/>
            <person name="Chen A."/>
            <person name="Palaniappan K."/>
            <person name="Land M."/>
            <person name="Hauser L."/>
            <person name="Chang Y.J."/>
            <person name="Jeffries C.D."/>
            <person name="Rohde M."/>
            <person name="Goker M."/>
            <person name="Bristow J."/>
            <person name="Eisen J.A."/>
            <person name="Markowitz V."/>
            <person name="Hugenholtz P."/>
            <person name="Klenk H.P."/>
            <person name="Kyrpides N.C."/>
        </authorList>
    </citation>
    <scope>NUCLEOTIDE SEQUENCE [LARGE SCALE GENOMIC DNA]</scope>
    <source>
        <strain evidence="4">DSM 45221 / IAM 15411 / JCM 23193 / KCTC 12865</strain>
    </source>
</reference>
<dbReference type="eggNOG" id="COG2307">
    <property type="taxonomic scope" value="Bacteria"/>
</dbReference>
<dbReference type="PANTHER" id="PTHR34595">
    <property type="entry name" value="BLR5612 PROTEIN"/>
    <property type="match status" value="1"/>
</dbReference>
<dbReference type="InterPro" id="IPR007296">
    <property type="entry name" value="DUF403"/>
</dbReference>
<dbReference type="eggNOG" id="COG2308">
    <property type="taxonomic scope" value="Bacteria"/>
</dbReference>
<dbReference type="Pfam" id="PF14403">
    <property type="entry name" value="CP_ATPgrasp_2"/>
    <property type="match status" value="1"/>
</dbReference>
<dbReference type="Proteomes" id="UP000000925">
    <property type="component" value="Chromosome"/>
</dbReference>
<dbReference type="InterPro" id="IPR025841">
    <property type="entry name" value="CP_ATPgrasp_2"/>
</dbReference>
<dbReference type="STRING" id="583355.Caka_0678"/>
<keyword evidence="4" id="KW-1185">Reference proteome</keyword>
<dbReference type="AlphaFoldDB" id="D5EPG6"/>